<name>A0A9N9AFA2_9GLOM</name>
<accession>A0A9N9AFA2</accession>
<evidence type="ECO:0000256" key="1">
    <source>
        <dbReference type="SAM" id="MobiDB-lite"/>
    </source>
</evidence>
<dbReference type="Proteomes" id="UP000789759">
    <property type="component" value="Unassembled WGS sequence"/>
</dbReference>
<evidence type="ECO:0000313" key="2">
    <source>
        <dbReference type="EMBL" id="CAG8527496.1"/>
    </source>
</evidence>
<comment type="caution">
    <text evidence="2">The sequence shown here is derived from an EMBL/GenBank/DDBJ whole genome shotgun (WGS) entry which is preliminary data.</text>
</comment>
<reference evidence="2" key="1">
    <citation type="submission" date="2021-06" db="EMBL/GenBank/DDBJ databases">
        <authorList>
            <person name="Kallberg Y."/>
            <person name="Tangrot J."/>
            <person name="Rosling A."/>
        </authorList>
    </citation>
    <scope>NUCLEOTIDE SEQUENCE</scope>
    <source>
        <strain evidence="2">FL966</strain>
    </source>
</reference>
<proteinExistence type="predicted"/>
<dbReference type="EMBL" id="CAJVQA010001825">
    <property type="protein sequence ID" value="CAG8527496.1"/>
    <property type="molecule type" value="Genomic_DNA"/>
</dbReference>
<evidence type="ECO:0000313" key="3">
    <source>
        <dbReference type="Proteomes" id="UP000789759"/>
    </source>
</evidence>
<protein>
    <submittedName>
        <fullName evidence="2">13063_t:CDS:1</fullName>
    </submittedName>
</protein>
<dbReference type="AlphaFoldDB" id="A0A9N9AFA2"/>
<keyword evidence="3" id="KW-1185">Reference proteome</keyword>
<feature type="region of interest" description="Disordered" evidence="1">
    <location>
        <begin position="1"/>
        <end position="22"/>
    </location>
</feature>
<gene>
    <name evidence="2" type="ORF">CPELLU_LOCUS3686</name>
</gene>
<sequence>MLDKSDNSNEIEDINWDEPEHKNSTDEIDIKIEDISITGSSLTPCAIINIIKKCFHQHDRHLYERLEDKKKLQHLCHAPNLKNITMIQLFNLKEQLTEAKIASVLSKLETISSEWDITRVKNYYNNNKHKKL</sequence>
<organism evidence="2 3">
    <name type="scientific">Cetraspora pellucida</name>
    <dbReference type="NCBI Taxonomy" id="1433469"/>
    <lineage>
        <taxon>Eukaryota</taxon>
        <taxon>Fungi</taxon>
        <taxon>Fungi incertae sedis</taxon>
        <taxon>Mucoromycota</taxon>
        <taxon>Glomeromycotina</taxon>
        <taxon>Glomeromycetes</taxon>
        <taxon>Diversisporales</taxon>
        <taxon>Gigasporaceae</taxon>
        <taxon>Cetraspora</taxon>
    </lineage>
</organism>